<dbReference type="EMBL" id="JASCZI010090897">
    <property type="protein sequence ID" value="MED6147605.1"/>
    <property type="molecule type" value="Genomic_DNA"/>
</dbReference>
<gene>
    <name evidence="1" type="ORF">PIB30_045373</name>
</gene>
<dbReference type="Proteomes" id="UP001341840">
    <property type="component" value="Unassembled WGS sequence"/>
</dbReference>
<keyword evidence="2" id="KW-1185">Reference proteome</keyword>
<sequence length="117" mass="12737">MSRFLKYLKTSIMSSGDERVRREASMDAKHVVTDVGGCDVKQALHAILGGSGVKLVSGNNGDLHELNSKEGALNDSVDFIKAQIQEWIGSGTCPDQRTLDLILAVVKRREQITAILI</sequence>
<protein>
    <submittedName>
        <fullName evidence="1">Uncharacterized protein</fullName>
    </submittedName>
</protein>
<evidence type="ECO:0000313" key="2">
    <source>
        <dbReference type="Proteomes" id="UP001341840"/>
    </source>
</evidence>
<name>A0ABU6TGY0_9FABA</name>
<comment type="caution">
    <text evidence="1">The sequence shown here is derived from an EMBL/GenBank/DDBJ whole genome shotgun (WGS) entry which is preliminary data.</text>
</comment>
<reference evidence="1 2" key="1">
    <citation type="journal article" date="2023" name="Plants (Basel)">
        <title>Bridging the Gap: Combining Genomics and Transcriptomics Approaches to Understand Stylosanthes scabra, an Orphan Legume from the Brazilian Caatinga.</title>
        <authorList>
            <person name="Ferreira-Neto J.R.C."/>
            <person name="da Silva M.D."/>
            <person name="Binneck E."/>
            <person name="de Melo N.F."/>
            <person name="da Silva R.H."/>
            <person name="de Melo A.L.T.M."/>
            <person name="Pandolfi V."/>
            <person name="Bustamante F.O."/>
            <person name="Brasileiro-Vidal A.C."/>
            <person name="Benko-Iseppon A.M."/>
        </authorList>
    </citation>
    <scope>NUCLEOTIDE SEQUENCE [LARGE SCALE GENOMIC DNA]</scope>
    <source>
        <tissue evidence="1">Leaves</tissue>
    </source>
</reference>
<proteinExistence type="predicted"/>
<accession>A0ABU6TGY0</accession>
<evidence type="ECO:0000313" key="1">
    <source>
        <dbReference type="EMBL" id="MED6147605.1"/>
    </source>
</evidence>
<organism evidence="1 2">
    <name type="scientific">Stylosanthes scabra</name>
    <dbReference type="NCBI Taxonomy" id="79078"/>
    <lineage>
        <taxon>Eukaryota</taxon>
        <taxon>Viridiplantae</taxon>
        <taxon>Streptophyta</taxon>
        <taxon>Embryophyta</taxon>
        <taxon>Tracheophyta</taxon>
        <taxon>Spermatophyta</taxon>
        <taxon>Magnoliopsida</taxon>
        <taxon>eudicotyledons</taxon>
        <taxon>Gunneridae</taxon>
        <taxon>Pentapetalae</taxon>
        <taxon>rosids</taxon>
        <taxon>fabids</taxon>
        <taxon>Fabales</taxon>
        <taxon>Fabaceae</taxon>
        <taxon>Papilionoideae</taxon>
        <taxon>50 kb inversion clade</taxon>
        <taxon>dalbergioids sensu lato</taxon>
        <taxon>Dalbergieae</taxon>
        <taxon>Pterocarpus clade</taxon>
        <taxon>Stylosanthes</taxon>
    </lineage>
</organism>